<comment type="caution">
    <text evidence="2">The sequence shown here is derived from an EMBL/GenBank/DDBJ whole genome shotgun (WGS) entry which is preliminary data.</text>
</comment>
<sequence>MKKLINASSLVLCIFLLSACSGDLPKCGDKDSKKLLSQIFNDALKSESLKFIQAKNFEEKGFNKDKEIRVCTADVMLSNGEEEEVTYNLYWQDKKKAMFMLKIVDY</sequence>
<dbReference type="PROSITE" id="PS51257">
    <property type="entry name" value="PROKAR_LIPOPROTEIN"/>
    <property type="match status" value="1"/>
</dbReference>
<dbReference type="Proteomes" id="UP000092611">
    <property type="component" value="Unassembled WGS sequence"/>
</dbReference>
<gene>
    <name evidence="2" type="ORF">A9Z62_08040</name>
</gene>
<proteinExistence type="predicted"/>
<accession>A0A1B8PG98</accession>
<reference evidence="2 3" key="1">
    <citation type="submission" date="2016-06" db="EMBL/GenBank/DDBJ databases">
        <title>Draft genome of Haemophilus haemolyticus CCUG 24149.</title>
        <authorList>
            <person name="Engstrom-Jakobsson H."/>
            <person name="Salva-Serra F."/>
            <person name="Thorell K."/>
            <person name="Gonzales-Siles L."/>
            <person name="Karlsson R."/>
            <person name="Boulund F."/>
            <person name="Engstrand L."/>
            <person name="Kristiansson E."/>
            <person name="Moore E."/>
        </authorList>
    </citation>
    <scope>NUCLEOTIDE SEQUENCE [LARGE SCALE GENOMIC DNA]</scope>
    <source>
        <strain evidence="2 3">CCUG 24149</strain>
    </source>
</reference>
<evidence type="ECO:0000256" key="1">
    <source>
        <dbReference type="SAM" id="SignalP"/>
    </source>
</evidence>
<feature type="signal peptide" evidence="1">
    <location>
        <begin position="1"/>
        <end position="19"/>
    </location>
</feature>
<keyword evidence="1" id="KW-0732">Signal</keyword>
<name>A0A1B8PG98_HAEHA</name>
<dbReference type="RefSeq" id="WP_065246048.1">
    <property type="nucleotide sequence ID" value="NZ_LZDL01000007.1"/>
</dbReference>
<dbReference type="EMBL" id="LZDL01000007">
    <property type="protein sequence ID" value="OBX47864.1"/>
    <property type="molecule type" value="Genomic_DNA"/>
</dbReference>
<feature type="chain" id="PRO_5008611560" description="DUF4878 domain-containing protein" evidence="1">
    <location>
        <begin position="20"/>
        <end position="106"/>
    </location>
</feature>
<dbReference type="OrthoDB" id="5688187at2"/>
<evidence type="ECO:0008006" key="4">
    <source>
        <dbReference type="Google" id="ProtNLM"/>
    </source>
</evidence>
<protein>
    <recommendedName>
        <fullName evidence="4">DUF4878 domain-containing protein</fullName>
    </recommendedName>
</protein>
<evidence type="ECO:0000313" key="3">
    <source>
        <dbReference type="Proteomes" id="UP000092611"/>
    </source>
</evidence>
<dbReference type="AlphaFoldDB" id="A0A1B8PG98"/>
<evidence type="ECO:0000313" key="2">
    <source>
        <dbReference type="EMBL" id="OBX47864.1"/>
    </source>
</evidence>
<organism evidence="2 3">
    <name type="scientific">Haemophilus haemolyticus</name>
    <dbReference type="NCBI Taxonomy" id="726"/>
    <lineage>
        <taxon>Bacteria</taxon>
        <taxon>Pseudomonadati</taxon>
        <taxon>Pseudomonadota</taxon>
        <taxon>Gammaproteobacteria</taxon>
        <taxon>Pasteurellales</taxon>
        <taxon>Pasteurellaceae</taxon>
        <taxon>Haemophilus</taxon>
    </lineage>
</organism>